<sequence>MVAFVPPPPSLYESTSLIRKGRKPTIGGRFCFCHPSSVSTAISGQRGTSRPCSCAQYPRRSRSKGDLGPQKVGIYADFDTLHLWYRRMRTPFIFFRPEAADVGQGVSASCIDGQLGSLFGSRCDQKPRRRQEKARRGWGRISIRQAGEPDSTDLSNPDPVSCKPNQYTAPVLYFPTGHRFRAASNRTINKLTNGVIMRGLWSVTSFPYLTPSLD</sequence>
<gene>
    <name evidence="1" type="ORF">B0T24DRAFT_84614</name>
</gene>
<dbReference type="EMBL" id="JAULSN010000001">
    <property type="protein sequence ID" value="KAK3384434.1"/>
    <property type="molecule type" value="Genomic_DNA"/>
</dbReference>
<proteinExistence type="predicted"/>
<keyword evidence="2" id="KW-1185">Reference proteome</keyword>
<reference evidence="1" key="1">
    <citation type="journal article" date="2023" name="Mol. Phylogenet. Evol.">
        <title>Genome-scale phylogeny and comparative genomics of the fungal order Sordariales.</title>
        <authorList>
            <person name="Hensen N."/>
            <person name="Bonometti L."/>
            <person name="Westerberg I."/>
            <person name="Brannstrom I.O."/>
            <person name="Guillou S."/>
            <person name="Cros-Aarteil S."/>
            <person name="Calhoun S."/>
            <person name="Haridas S."/>
            <person name="Kuo A."/>
            <person name="Mondo S."/>
            <person name="Pangilinan J."/>
            <person name="Riley R."/>
            <person name="LaButti K."/>
            <person name="Andreopoulos B."/>
            <person name="Lipzen A."/>
            <person name="Chen C."/>
            <person name="Yan M."/>
            <person name="Daum C."/>
            <person name="Ng V."/>
            <person name="Clum A."/>
            <person name="Steindorff A."/>
            <person name="Ohm R.A."/>
            <person name="Martin F."/>
            <person name="Silar P."/>
            <person name="Natvig D.O."/>
            <person name="Lalanne C."/>
            <person name="Gautier V."/>
            <person name="Ament-Velasquez S.L."/>
            <person name="Kruys A."/>
            <person name="Hutchinson M.I."/>
            <person name="Powell A.J."/>
            <person name="Barry K."/>
            <person name="Miller A.N."/>
            <person name="Grigoriev I.V."/>
            <person name="Debuchy R."/>
            <person name="Gladieux P."/>
            <person name="Hiltunen Thoren M."/>
            <person name="Johannesson H."/>
        </authorList>
    </citation>
    <scope>NUCLEOTIDE SEQUENCE</scope>
    <source>
        <strain evidence="1">CBS 958.72</strain>
    </source>
</reference>
<dbReference type="Proteomes" id="UP001287356">
    <property type="component" value="Unassembled WGS sequence"/>
</dbReference>
<protein>
    <submittedName>
        <fullName evidence="1">Uncharacterized protein</fullName>
    </submittedName>
</protein>
<evidence type="ECO:0000313" key="1">
    <source>
        <dbReference type="EMBL" id="KAK3384434.1"/>
    </source>
</evidence>
<dbReference type="AlphaFoldDB" id="A0AAE0NN61"/>
<name>A0AAE0NN61_9PEZI</name>
<reference evidence="1" key="2">
    <citation type="submission" date="2023-06" db="EMBL/GenBank/DDBJ databases">
        <authorList>
            <consortium name="Lawrence Berkeley National Laboratory"/>
            <person name="Haridas S."/>
            <person name="Hensen N."/>
            <person name="Bonometti L."/>
            <person name="Westerberg I."/>
            <person name="Brannstrom I.O."/>
            <person name="Guillou S."/>
            <person name="Cros-Aarteil S."/>
            <person name="Calhoun S."/>
            <person name="Kuo A."/>
            <person name="Mondo S."/>
            <person name="Pangilinan J."/>
            <person name="Riley R."/>
            <person name="Labutti K."/>
            <person name="Andreopoulos B."/>
            <person name="Lipzen A."/>
            <person name="Chen C."/>
            <person name="Yanf M."/>
            <person name="Daum C."/>
            <person name="Ng V."/>
            <person name="Clum A."/>
            <person name="Steindorff A."/>
            <person name="Ohm R."/>
            <person name="Martin F."/>
            <person name="Silar P."/>
            <person name="Natvig D."/>
            <person name="Lalanne C."/>
            <person name="Gautier V."/>
            <person name="Ament-Velasquez S.L."/>
            <person name="Kruys A."/>
            <person name="Hutchinson M.I."/>
            <person name="Powell A.J."/>
            <person name="Barry K."/>
            <person name="Miller A.N."/>
            <person name="Grigoriev I.V."/>
            <person name="Debuchy R."/>
            <person name="Gladieux P."/>
            <person name="Thoren M.H."/>
            <person name="Johannesson H."/>
        </authorList>
    </citation>
    <scope>NUCLEOTIDE SEQUENCE</scope>
    <source>
        <strain evidence="1">CBS 958.72</strain>
    </source>
</reference>
<comment type="caution">
    <text evidence="1">The sequence shown here is derived from an EMBL/GenBank/DDBJ whole genome shotgun (WGS) entry which is preliminary data.</text>
</comment>
<organism evidence="1 2">
    <name type="scientific">Lasiosphaeria ovina</name>
    <dbReference type="NCBI Taxonomy" id="92902"/>
    <lineage>
        <taxon>Eukaryota</taxon>
        <taxon>Fungi</taxon>
        <taxon>Dikarya</taxon>
        <taxon>Ascomycota</taxon>
        <taxon>Pezizomycotina</taxon>
        <taxon>Sordariomycetes</taxon>
        <taxon>Sordariomycetidae</taxon>
        <taxon>Sordariales</taxon>
        <taxon>Lasiosphaeriaceae</taxon>
        <taxon>Lasiosphaeria</taxon>
    </lineage>
</organism>
<evidence type="ECO:0000313" key="2">
    <source>
        <dbReference type="Proteomes" id="UP001287356"/>
    </source>
</evidence>
<accession>A0AAE0NN61</accession>